<dbReference type="Gene3D" id="3.40.50.2000">
    <property type="entry name" value="Glycogen Phosphorylase B"/>
    <property type="match status" value="2"/>
</dbReference>
<dbReference type="Pfam" id="PF00534">
    <property type="entry name" value="Glycos_transf_1"/>
    <property type="match status" value="1"/>
</dbReference>
<name>M5U5C9_9BACT</name>
<accession>M5U5C9</accession>
<feature type="domain" description="Glycosyl transferase family 1" evidence="1">
    <location>
        <begin position="175"/>
        <end position="347"/>
    </location>
</feature>
<keyword evidence="2" id="KW-0808">Transferase</keyword>
<gene>
    <name evidence="2" type="ORF">RSSM_02070</name>
</gene>
<keyword evidence="2" id="KW-0328">Glycosyltransferase</keyword>
<evidence type="ECO:0000259" key="1">
    <source>
        <dbReference type="Pfam" id="PF00534"/>
    </source>
</evidence>
<dbReference type="EC" id="2.4.-.-" evidence="2"/>
<dbReference type="InterPro" id="IPR001296">
    <property type="entry name" value="Glyco_trans_1"/>
</dbReference>
<keyword evidence="3" id="KW-1185">Reference proteome</keyword>
<dbReference type="CDD" id="cd03811">
    <property type="entry name" value="GT4_GT28_WabH-like"/>
    <property type="match status" value="1"/>
</dbReference>
<dbReference type="PANTHER" id="PTHR12526">
    <property type="entry name" value="GLYCOSYLTRANSFERASE"/>
    <property type="match status" value="1"/>
</dbReference>
<organism evidence="2 3">
    <name type="scientific">Rhodopirellula sallentina SM41</name>
    <dbReference type="NCBI Taxonomy" id="1263870"/>
    <lineage>
        <taxon>Bacteria</taxon>
        <taxon>Pseudomonadati</taxon>
        <taxon>Planctomycetota</taxon>
        <taxon>Planctomycetia</taxon>
        <taxon>Pirellulales</taxon>
        <taxon>Pirellulaceae</taxon>
        <taxon>Rhodopirellula</taxon>
    </lineage>
</organism>
<protein>
    <submittedName>
        <fullName evidence="2">Glycosyl transferase, group 1</fullName>
        <ecNumber evidence="2">2.4.-.-</ecNumber>
    </submittedName>
</protein>
<dbReference type="Proteomes" id="UP000011885">
    <property type="component" value="Unassembled WGS sequence"/>
</dbReference>
<evidence type="ECO:0000313" key="3">
    <source>
        <dbReference type="Proteomes" id="UP000011885"/>
    </source>
</evidence>
<dbReference type="GO" id="GO:0016757">
    <property type="term" value="F:glycosyltransferase activity"/>
    <property type="evidence" value="ECO:0007669"/>
    <property type="project" value="UniProtKB-KW"/>
</dbReference>
<evidence type="ECO:0000313" key="2">
    <source>
        <dbReference type="EMBL" id="EMI56479.1"/>
    </source>
</evidence>
<dbReference type="EMBL" id="ANOH01000144">
    <property type="protein sequence ID" value="EMI56479.1"/>
    <property type="molecule type" value="Genomic_DNA"/>
</dbReference>
<dbReference type="AlphaFoldDB" id="M5U5C9"/>
<dbReference type="SUPFAM" id="SSF53756">
    <property type="entry name" value="UDP-Glycosyltransferase/glycogen phosphorylase"/>
    <property type="match status" value="1"/>
</dbReference>
<sequence length="370" mass="41504">MSYPKIMVVSPTAGLFGGTERVLEVLLYQTAHSNDISYAFLEDGPLVNIAHSLNVPFRLIERSRTRNLKKTFAVVSELRKFIQSERPAVVFAWTDFAQLYASPASIAIAKSLWWQRSNIDGGAITRLCKCLPHSHAIANSKFTRDQMRQHRIKVADSPLYPPYDANKFTQENASKQNLRNEFGIPNSSFVIGSVGRMQHWKGFDTLVDSIRQVRKKHEDVFCVIVGGRHELEPHYENLLQERIAQLGISEHVMLPGSQRNIADWMRTMDVFVHSADREPFGIVVPEAMAIGLPVIASIPGGPAEAIEPEVSGLLVSSNRVDDLTRAILRLKEDPALAYRLSKQARRRAIRFSSENFSDNLIATIAEGLQS</sequence>
<reference evidence="2 3" key="1">
    <citation type="journal article" date="2013" name="Mar. Genomics">
        <title>Expression of sulfatases in Rhodopirellula baltica and the diversity of sulfatases in the genus Rhodopirellula.</title>
        <authorList>
            <person name="Wegner C.E."/>
            <person name="Richter-Heitmann T."/>
            <person name="Klindworth A."/>
            <person name="Klockow C."/>
            <person name="Richter M."/>
            <person name="Achstetter T."/>
            <person name="Glockner F.O."/>
            <person name="Harder J."/>
        </authorList>
    </citation>
    <scope>NUCLEOTIDE SEQUENCE [LARGE SCALE GENOMIC DNA]</scope>
    <source>
        <strain evidence="2 3">SM41</strain>
    </source>
</reference>
<dbReference type="RefSeq" id="WP_008677180.1">
    <property type="nucleotide sequence ID" value="NZ_ANOH01000144.1"/>
</dbReference>
<proteinExistence type="predicted"/>
<dbReference type="PATRIC" id="fig|1263870.3.peg.2209"/>
<comment type="caution">
    <text evidence="2">The sequence shown here is derived from an EMBL/GenBank/DDBJ whole genome shotgun (WGS) entry which is preliminary data.</text>
</comment>